<sequence length="178" mass="20542">FINGFETLNNEQHIRSPPMDSQQPEGLVGNSDIDPWRMKKLSHNANERQRRKKLNALYAELRELLPNTNLKRKLSISNTVCKVLKYIPELRNEIQKLGRQRDRLLFAKRNCERPTVNPKFKPASRKHSHDDGLMCSPPFVSVNSAGLRSWEALVTIYACTATFLLSSLLELIEEEELE</sequence>
<proteinExistence type="predicted"/>
<feature type="region of interest" description="Disordered" evidence="5">
    <location>
        <begin position="1"/>
        <end position="34"/>
    </location>
</feature>
<dbReference type="SMART" id="SM00353">
    <property type="entry name" value="HLH"/>
    <property type="match status" value="1"/>
</dbReference>
<protein>
    <recommendedName>
        <fullName evidence="6">BHLH domain-containing protein</fullName>
    </recommendedName>
</protein>
<dbReference type="Pfam" id="PF00010">
    <property type="entry name" value="HLH"/>
    <property type="match status" value="1"/>
</dbReference>
<evidence type="ECO:0000313" key="7">
    <source>
        <dbReference type="EMBL" id="KAH9295534.1"/>
    </source>
</evidence>
<organism evidence="7 8">
    <name type="scientific">Taxus chinensis</name>
    <name type="common">Chinese yew</name>
    <name type="synonym">Taxus wallichiana var. chinensis</name>
    <dbReference type="NCBI Taxonomy" id="29808"/>
    <lineage>
        <taxon>Eukaryota</taxon>
        <taxon>Viridiplantae</taxon>
        <taxon>Streptophyta</taxon>
        <taxon>Embryophyta</taxon>
        <taxon>Tracheophyta</taxon>
        <taxon>Spermatophyta</taxon>
        <taxon>Pinopsida</taxon>
        <taxon>Pinidae</taxon>
        <taxon>Conifers II</taxon>
        <taxon>Cupressales</taxon>
        <taxon>Taxaceae</taxon>
        <taxon>Taxus</taxon>
    </lineage>
</organism>
<feature type="domain" description="BHLH" evidence="6">
    <location>
        <begin position="38"/>
        <end position="90"/>
    </location>
</feature>
<keyword evidence="2" id="KW-0238">DNA-binding</keyword>
<dbReference type="InterPro" id="IPR011598">
    <property type="entry name" value="bHLH_dom"/>
</dbReference>
<evidence type="ECO:0000256" key="1">
    <source>
        <dbReference type="ARBA" id="ARBA00023015"/>
    </source>
</evidence>
<name>A0AA38CD95_TAXCH</name>
<keyword evidence="8" id="KW-1185">Reference proteome</keyword>
<dbReference type="GO" id="GO:0000977">
    <property type="term" value="F:RNA polymerase II transcription regulatory region sequence-specific DNA binding"/>
    <property type="evidence" value="ECO:0007669"/>
    <property type="project" value="TreeGrafter"/>
</dbReference>
<accession>A0AA38CD95</accession>
<comment type="caution">
    <text evidence="7">The sequence shown here is derived from an EMBL/GenBank/DDBJ whole genome shotgun (WGS) entry which is preliminary data.</text>
</comment>
<feature type="non-terminal residue" evidence="7">
    <location>
        <position position="178"/>
    </location>
</feature>
<dbReference type="InterPro" id="IPR015660">
    <property type="entry name" value="MASH1/Ascl1a-like"/>
</dbReference>
<keyword evidence="1" id="KW-0805">Transcription regulation</keyword>
<dbReference type="SUPFAM" id="SSF47459">
    <property type="entry name" value="HLH, helix-loop-helix DNA-binding domain"/>
    <property type="match status" value="1"/>
</dbReference>
<dbReference type="GO" id="GO:0046983">
    <property type="term" value="F:protein dimerization activity"/>
    <property type="evidence" value="ECO:0007669"/>
    <property type="project" value="InterPro"/>
</dbReference>
<dbReference type="Proteomes" id="UP000824469">
    <property type="component" value="Unassembled WGS sequence"/>
</dbReference>
<feature type="non-terminal residue" evidence="7">
    <location>
        <position position="1"/>
    </location>
</feature>
<dbReference type="PROSITE" id="PS50888">
    <property type="entry name" value="BHLH"/>
    <property type="match status" value="1"/>
</dbReference>
<dbReference type="PANTHER" id="PTHR13935">
    <property type="entry name" value="ACHAETE-SCUTE TRANSCRIPTION FACTOR-RELATED"/>
    <property type="match status" value="1"/>
</dbReference>
<evidence type="ECO:0000259" key="6">
    <source>
        <dbReference type="PROSITE" id="PS50888"/>
    </source>
</evidence>
<dbReference type="AlphaFoldDB" id="A0AA38CD95"/>
<evidence type="ECO:0000313" key="8">
    <source>
        <dbReference type="Proteomes" id="UP000824469"/>
    </source>
</evidence>
<dbReference type="GO" id="GO:0000981">
    <property type="term" value="F:DNA-binding transcription factor activity, RNA polymerase II-specific"/>
    <property type="evidence" value="ECO:0007669"/>
    <property type="project" value="TreeGrafter"/>
</dbReference>
<evidence type="ECO:0000256" key="2">
    <source>
        <dbReference type="ARBA" id="ARBA00023125"/>
    </source>
</evidence>
<dbReference type="InterPro" id="IPR036638">
    <property type="entry name" value="HLH_DNA-bd_sf"/>
</dbReference>
<feature type="compositionally biased region" description="Polar residues" evidence="5">
    <location>
        <begin position="1"/>
        <end position="11"/>
    </location>
</feature>
<evidence type="ECO:0000256" key="3">
    <source>
        <dbReference type="ARBA" id="ARBA00023163"/>
    </source>
</evidence>
<dbReference type="GO" id="GO:0090575">
    <property type="term" value="C:RNA polymerase II transcription regulator complex"/>
    <property type="evidence" value="ECO:0007669"/>
    <property type="project" value="TreeGrafter"/>
</dbReference>
<dbReference type="PANTHER" id="PTHR13935:SF41">
    <property type="entry name" value="TRANSCRIPTION FACTOR ORG2-RELATED"/>
    <property type="match status" value="1"/>
</dbReference>
<dbReference type="EMBL" id="JAHRHJ020000011">
    <property type="protein sequence ID" value="KAH9295534.1"/>
    <property type="molecule type" value="Genomic_DNA"/>
</dbReference>
<keyword evidence="4" id="KW-0539">Nucleus</keyword>
<dbReference type="Gene3D" id="4.10.280.10">
    <property type="entry name" value="Helix-loop-helix DNA-binding domain"/>
    <property type="match status" value="1"/>
</dbReference>
<evidence type="ECO:0000256" key="5">
    <source>
        <dbReference type="SAM" id="MobiDB-lite"/>
    </source>
</evidence>
<reference evidence="7 8" key="1">
    <citation type="journal article" date="2021" name="Nat. Plants">
        <title>The Taxus genome provides insights into paclitaxel biosynthesis.</title>
        <authorList>
            <person name="Xiong X."/>
            <person name="Gou J."/>
            <person name="Liao Q."/>
            <person name="Li Y."/>
            <person name="Zhou Q."/>
            <person name="Bi G."/>
            <person name="Li C."/>
            <person name="Du R."/>
            <person name="Wang X."/>
            <person name="Sun T."/>
            <person name="Guo L."/>
            <person name="Liang H."/>
            <person name="Lu P."/>
            <person name="Wu Y."/>
            <person name="Zhang Z."/>
            <person name="Ro D.K."/>
            <person name="Shang Y."/>
            <person name="Huang S."/>
            <person name="Yan J."/>
        </authorList>
    </citation>
    <scope>NUCLEOTIDE SEQUENCE [LARGE SCALE GENOMIC DNA]</scope>
    <source>
        <strain evidence="7">Ta-2019</strain>
    </source>
</reference>
<evidence type="ECO:0000256" key="4">
    <source>
        <dbReference type="ARBA" id="ARBA00023242"/>
    </source>
</evidence>
<keyword evidence="3" id="KW-0804">Transcription</keyword>
<gene>
    <name evidence="7" type="ORF">KI387_039122</name>
</gene>